<accession>A0A9D4K810</accession>
<dbReference type="EMBL" id="JAIWYP010000004">
    <property type="protein sequence ID" value="KAH3834788.1"/>
    <property type="molecule type" value="Genomic_DNA"/>
</dbReference>
<name>A0A9D4K810_DREPO</name>
<organism evidence="1 2">
    <name type="scientific">Dreissena polymorpha</name>
    <name type="common">Zebra mussel</name>
    <name type="synonym">Mytilus polymorpha</name>
    <dbReference type="NCBI Taxonomy" id="45954"/>
    <lineage>
        <taxon>Eukaryota</taxon>
        <taxon>Metazoa</taxon>
        <taxon>Spiralia</taxon>
        <taxon>Lophotrochozoa</taxon>
        <taxon>Mollusca</taxon>
        <taxon>Bivalvia</taxon>
        <taxon>Autobranchia</taxon>
        <taxon>Heteroconchia</taxon>
        <taxon>Euheterodonta</taxon>
        <taxon>Imparidentia</taxon>
        <taxon>Neoheterodontei</taxon>
        <taxon>Myida</taxon>
        <taxon>Dreissenoidea</taxon>
        <taxon>Dreissenidae</taxon>
        <taxon>Dreissena</taxon>
    </lineage>
</organism>
<keyword evidence="2" id="KW-1185">Reference proteome</keyword>
<sequence length="78" mass="8740">MSLLVLLCTGTHLYGGYHEPGFFNYVQSACARRDPQQGEQKESRWVHVVKKVPIPEVVSVSSVNKLTQVVEKLLDAVE</sequence>
<evidence type="ECO:0000313" key="2">
    <source>
        <dbReference type="Proteomes" id="UP000828390"/>
    </source>
</evidence>
<reference evidence="1" key="2">
    <citation type="submission" date="2020-11" db="EMBL/GenBank/DDBJ databases">
        <authorList>
            <person name="McCartney M.A."/>
            <person name="Auch B."/>
            <person name="Kono T."/>
            <person name="Mallez S."/>
            <person name="Becker A."/>
            <person name="Gohl D.M."/>
            <person name="Silverstein K.A.T."/>
            <person name="Koren S."/>
            <person name="Bechman K.B."/>
            <person name="Herman A."/>
            <person name="Abrahante J.E."/>
            <person name="Garbe J."/>
        </authorList>
    </citation>
    <scope>NUCLEOTIDE SEQUENCE</scope>
    <source>
        <strain evidence="1">Duluth1</strain>
        <tissue evidence="1">Whole animal</tissue>
    </source>
</reference>
<dbReference type="AlphaFoldDB" id="A0A9D4K810"/>
<comment type="caution">
    <text evidence="1">The sequence shown here is derived from an EMBL/GenBank/DDBJ whole genome shotgun (WGS) entry which is preliminary data.</text>
</comment>
<gene>
    <name evidence="1" type="ORF">DPMN_108123</name>
</gene>
<dbReference type="Proteomes" id="UP000828390">
    <property type="component" value="Unassembled WGS sequence"/>
</dbReference>
<reference evidence="1" key="1">
    <citation type="journal article" date="2019" name="bioRxiv">
        <title>The Genome of the Zebra Mussel, Dreissena polymorpha: A Resource for Invasive Species Research.</title>
        <authorList>
            <person name="McCartney M.A."/>
            <person name="Auch B."/>
            <person name="Kono T."/>
            <person name="Mallez S."/>
            <person name="Zhang Y."/>
            <person name="Obille A."/>
            <person name="Becker A."/>
            <person name="Abrahante J.E."/>
            <person name="Garbe J."/>
            <person name="Badalamenti J.P."/>
            <person name="Herman A."/>
            <person name="Mangelson H."/>
            <person name="Liachko I."/>
            <person name="Sullivan S."/>
            <person name="Sone E.D."/>
            <person name="Koren S."/>
            <person name="Silverstein K.A.T."/>
            <person name="Beckman K.B."/>
            <person name="Gohl D.M."/>
        </authorList>
    </citation>
    <scope>NUCLEOTIDE SEQUENCE</scope>
    <source>
        <strain evidence="1">Duluth1</strain>
        <tissue evidence="1">Whole animal</tissue>
    </source>
</reference>
<protein>
    <submittedName>
        <fullName evidence="1">Uncharacterized protein</fullName>
    </submittedName>
</protein>
<evidence type="ECO:0000313" key="1">
    <source>
        <dbReference type="EMBL" id="KAH3834788.1"/>
    </source>
</evidence>
<proteinExistence type="predicted"/>